<dbReference type="PANTHER" id="PTHR11615">
    <property type="entry name" value="NITRATE, FORMATE, IRON DEHYDROGENASE"/>
    <property type="match status" value="1"/>
</dbReference>
<dbReference type="AlphaFoldDB" id="A0A267MIG4"/>
<accession>A0A267MIG4</accession>
<dbReference type="Gene3D" id="3.30.70.20">
    <property type="match status" value="1"/>
</dbReference>
<evidence type="ECO:0000313" key="2">
    <source>
        <dbReference type="EMBL" id="PAB59237.1"/>
    </source>
</evidence>
<dbReference type="OrthoDB" id="9798098at2"/>
<dbReference type="EMBL" id="NIBG01000009">
    <property type="protein sequence ID" value="PAB59237.1"/>
    <property type="molecule type" value="Genomic_DNA"/>
</dbReference>
<dbReference type="Gene3D" id="3.40.50.1780">
    <property type="match status" value="1"/>
</dbReference>
<evidence type="ECO:0000313" key="3">
    <source>
        <dbReference type="Proteomes" id="UP000216024"/>
    </source>
</evidence>
<dbReference type="Pfam" id="PF02906">
    <property type="entry name" value="Fe_hyd_lg_C"/>
    <property type="match status" value="1"/>
</dbReference>
<evidence type="ECO:0000259" key="1">
    <source>
        <dbReference type="PROSITE" id="PS51379"/>
    </source>
</evidence>
<dbReference type="InterPro" id="IPR009016">
    <property type="entry name" value="Fe_hydrogenase"/>
</dbReference>
<reference evidence="2 3" key="1">
    <citation type="submission" date="2017-06" db="EMBL/GenBank/DDBJ databases">
        <title>Draft genome sequence of anaerobic fermentative bacterium Anaeromicrobium sediminis DY2726D isolated from West Pacific Ocean sediments.</title>
        <authorList>
            <person name="Zeng X."/>
        </authorList>
    </citation>
    <scope>NUCLEOTIDE SEQUENCE [LARGE SCALE GENOMIC DNA]</scope>
    <source>
        <strain evidence="2 3">DY2726D</strain>
    </source>
</reference>
<keyword evidence="3" id="KW-1185">Reference proteome</keyword>
<proteinExistence type="predicted"/>
<dbReference type="InterPro" id="IPR004108">
    <property type="entry name" value="Fe_hydrogenase_lsu_C"/>
</dbReference>
<feature type="domain" description="4Fe-4S ferredoxin-type" evidence="1">
    <location>
        <begin position="126"/>
        <end position="156"/>
    </location>
</feature>
<dbReference type="InterPro" id="IPR050340">
    <property type="entry name" value="Cytosolic_Fe-S_CAF"/>
</dbReference>
<gene>
    <name evidence="2" type="ORF">CCE28_12020</name>
</gene>
<comment type="caution">
    <text evidence="2">The sequence shown here is derived from an EMBL/GenBank/DDBJ whole genome shotgun (WGS) entry which is preliminary data.</text>
</comment>
<dbReference type="SUPFAM" id="SSF54862">
    <property type="entry name" value="4Fe-4S ferredoxins"/>
    <property type="match status" value="1"/>
</dbReference>
<name>A0A267MIG4_9FIRM</name>
<dbReference type="Gene3D" id="3.40.950.10">
    <property type="entry name" value="Fe-only Hydrogenase (Larger Subunit), Chain L, domain 3"/>
    <property type="match status" value="1"/>
</dbReference>
<dbReference type="RefSeq" id="WP_095133967.1">
    <property type="nucleotide sequence ID" value="NZ_NIBG01000009.1"/>
</dbReference>
<dbReference type="InterPro" id="IPR017896">
    <property type="entry name" value="4Fe4S_Fe-S-bd"/>
</dbReference>
<sequence>MVRNIDRFKDFQEKRMAIFSEVVKRYWNGNLEDSKDLNSLARDIREKYDFLEEDMPFIKDHIRVAMGLNPKTNYEFSDEIEIIKNSREVAKPIISKIEGPCEYCDEESCTCKGTCKYEAHIYRRSKGPVIEEGKCLTCGECSNGCDFGALVDKIEFVPLIDLLKDKNTKVYASIAPSIAGQFGKNVTLGQMRTALKLLGFEDMVEVALFADILTIKEAFEVINLVKTEDDFYLTSCCCPVWFNMVKKNYPKLFEHMPPSVSPMIASGRFLKELYKDIKVVFISPCTAKKAEAKEPDLKGDIDFVLTFRELKEIFKTLNIDPEKLKGDDKDQASFAGRLYGRTGGVSFSVKTIVNRLEPRRLIKLKSKKIHGVKACKETLEELSNNEKVDYNFVEGMGCVGGCVGGPRTNIPMNEATNILNETGEDSLIMTPFDNMNLMKILKELGIERIEDIVEENRVSQLLKRQ</sequence>
<dbReference type="SUPFAM" id="SSF53920">
    <property type="entry name" value="Fe-only hydrogenase"/>
    <property type="match status" value="1"/>
</dbReference>
<dbReference type="Proteomes" id="UP000216024">
    <property type="component" value="Unassembled WGS sequence"/>
</dbReference>
<organism evidence="2 3">
    <name type="scientific">Anaeromicrobium sediminis</name>
    <dbReference type="NCBI Taxonomy" id="1478221"/>
    <lineage>
        <taxon>Bacteria</taxon>
        <taxon>Bacillati</taxon>
        <taxon>Bacillota</taxon>
        <taxon>Clostridia</taxon>
        <taxon>Peptostreptococcales</taxon>
        <taxon>Thermotaleaceae</taxon>
        <taxon>Anaeromicrobium</taxon>
    </lineage>
</organism>
<protein>
    <submittedName>
        <fullName evidence="2">Iron hydrogenase</fullName>
    </submittedName>
</protein>
<dbReference type="PROSITE" id="PS51379">
    <property type="entry name" value="4FE4S_FER_2"/>
    <property type="match status" value="1"/>
</dbReference>